<keyword evidence="2" id="KW-0812">Transmembrane</keyword>
<protein>
    <recommendedName>
        <fullName evidence="6">Bacterial Ig-like domain-containing protein</fullName>
    </recommendedName>
</protein>
<keyword evidence="5" id="KW-1185">Reference proteome</keyword>
<accession>A0A9D5DCS1</accession>
<feature type="transmembrane region" description="Helical" evidence="2">
    <location>
        <begin position="974"/>
        <end position="992"/>
    </location>
</feature>
<dbReference type="PANTHER" id="PTHR34677:SF3">
    <property type="entry name" value="BACTERIAL IG-LIKE DOMAIN-CONTAINING PROTEIN"/>
    <property type="match status" value="1"/>
</dbReference>
<evidence type="ECO:0000313" key="5">
    <source>
        <dbReference type="Proteomes" id="UP001085076"/>
    </source>
</evidence>
<keyword evidence="3" id="KW-0732">Signal</keyword>
<gene>
    <name evidence="4" type="ORF">J5N97_007210</name>
</gene>
<evidence type="ECO:0000256" key="2">
    <source>
        <dbReference type="SAM" id="Phobius"/>
    </source>
</evidence>
<sequence length="1144" mass="126975">MSSMKLPKLHLGLVMALLAMIYCAESLVYVHFDHVPPKRSRFSTAIFRYSIINNHGQKLCKGFGCSFYCELDGHPLKSCSSDRIVFKNLTVNHGHKFLLNVSTSSGEKNSSSYYWYIDTIPPTAMITSETTYTNAANISIRIKFSEACTGRGGFKCTNASSCDIKINGPANIDPSTLQTVKPGNEYNLVVRLSPSETFGRIAIKMGESFCTDEAGNLFARSNDSILILHLDRRLVHADLRTLIPTYELEIEKGPRTVVATNKMNKLKFYVVFSAPLANSTEDVLNSLDVNSGYFVPISTVGHANRKFVFELKDLSRTDIVTVKLQSDTLISKSGNAVSPVTPVVFLYDATRPSIMLSTSSPGVTKEANFDVIVEFTKPVFNFDASCIEIGGGTVARFKQLSKALYLVTIEAVSQNVVTVFVPEGKVNDVAGNPNLPSMQLEVRHYLVPAISVALHSFVTASLLATSLAAGVLALSSASLAAIDGVTSGSTNAFITDPSRNLLGMAGHLQVFALSDWYSTNLPAEYSEVMKSLRWLIPREKLPWNKETSLIWPNYSSFVTSDYVLEKNRREYLGKEERRLSYVQSPKYIFSSRLPGIRQSNDATERTRFVKYGNLGKIDQMQTDIGSEFEVLSEQQNSNIASVASVPPLSSKEYFIYFLRGEPLSAANVVKKLENYEGWQDLEMNLFWLGVAVVGLIVMHFLALLFLRWRTGNSVHGLLSVPRFELFLLILMLPCIGQSAAFIIRGNTNAGIAVGALLLAVPAAFILSTFLFLVITVFMGNFFQYRELRTLDTNHSYCTKLSEFFFSGDTIGRWIPIEGMSSSLLLRSGILFENRKGPPKFISVDGNDLSTITKSTNSGRRGIGRMRALSLDSCNEEATYLERLLGCTRSAYIIFDLLRRVGLGILAGAYSSPSESQCTIALTITAVQFLYLFIIKPYIRGGVYLVESVSLLCEAVLFGLLFCSNRENRYKDQRIIGIVMLVLLFLSFVPQLLNEWYSLMKCILRHPQAQKPSFKAGLILVGKGLFLPLVPRKYWSRFMPDSSRPTTGLVPVVPPDPEIELENRNSKADQALFHPRRNDELKRSQGLKSDSKNEIKKLQELARASFSGKLRKSQEGSCSYAPREQSRLGETSINDSAPSSAGNKN</sequence>
<reference evidence="4" key="1">
    <citation type="submission" date="2021-03" db="EMBL/GenBank/DDBJ databases">
        <authorList>
            <person name="Li Z."/>
            <person name="Yang C."/>
        </authorList>
    </citation>
    <scope>NUCLEOTIDE SEQUENCE</scope>
    <source>
        <strain evidence="4">Dzin_1.0</strain>
        <tissue evidence="4">Leaf</tissue>
    </source>
</reference>
<evidence type="ECO:0008006" key="6">
    <source>
        <dbReference type="Google" id="ProtNLM"/>
    </source>
</evidence>
<feature type="transmembrane region" description="Helical" evidence="2">
    <location>
        <begin position="685"/>
        <end position="705"/>
    </location>
</feature>
<proteinExistence type="predicted"/>
<keyword evidence="2" id="KW-1133">Transmembrane helix</keyword>
<feature type="transmembrane region" description="Helical" evidence="2">
    <location>
        <begin position="940"/>
        <end position="962"/>
    </location>
</feature>
<feature type="transmembrane region" description="Helical" evidence="2">
    <location>
        <begin position="725"/>
        <end position="743"/>
    </location>
</feature>
<feature type="compositionally biased region" description="Polar residues" evidence="1">
    <location>
        <begin position="1127"/>
        <end position="1144"/>
    </location>
</feature>
<feature type="compositionally biased region" description="Basic and acidic residues" evidence="1">
    <location>
        <begin position="1075"/>
        <end position="1093"/>
    </location>
</feature>
<feature type="transmembrane region" description="Helical" evidence="2">
    <location>
        <begin position="749"/>
        <end position="778"/>
    </location>
</feature>
<evidence type="ECO:0000313" key="4">
    <source>
        <dbReference type="EMBL" id="KAJ0988854.1"/>
    </source>
</evidence>
<name>A0A9D5DCS1_9LILI</name>
<feature type="region of interest" description="Disordered" evidence="1">
    <location>
        <begin position="1045"/>
        <end position="1093"/>
    </location>
</feature>
<evidence type="ECO:0000256" key="1">
    <source>
        <dbReference type="SAM" id="MobiDB-lite"/>
    </source>
</evidence>
<dbReference type="OrthoDB" id="1936312at2759"/>
<reference evidence="4" key="2">
    <citation type="journal article" date="2022" name="Hortic Res">
        <title>The genome of Dioscorea zingiberensis sheds light on the biosynthesis, origin and evolution of the medicinally important diosgenin saponins.</title>
        <authorList>
            <person name="Li Y."/>
            <person name="Tan C."/>
            <person name="Li Z."/>
            <person name="Guo J."/>
            <person name="Li S."/>
            <person name="Chen X."/>
            <person name="Wang C."/>
            <person name="Dai X."/>
            <person name="Yang H."/>
            <person name="Song W."/>
            <person name="Hou L."/>
            <person name="Xu J."/>
            <person name="Tong Z."/>
            <person name="Xu A."/>
            <person name="Yuan X."/>
            <person name="Wang W."/>
            <person name="Yang Q."/>
            <person name="Chen L."/>
            <person name="Sun Z."/>
            <person name="Wang K."/>
            <person name="Pan B."/>
            <person name="Chen J."/>
            <person name="Bao Y."/>
            <person name="Liu F."/>
            <person name="Qi X."/>
            <person name="Gang D.R."/>
            <person name="Wen J."/>
            <person name="Li J."/>
        </authorList>
    </citation>
    <scope>NUCLEOTIDE SEQUENCE</scope>
    <source>
        <strain evidence="4">Dzin_1.0</strain>
    </source>
</reference>
<dbReference type="AlphaFoldDB" id="A0A9D5DCS1"/>
<feature type="chain" id="PRO_5039325320" description="Bacterial Ig-like domain-containing protein" evidence="3">
    <location>
        <begin position="27"/>
        <end position="1144"/>
    </location>
</feature>
<keyword evidence="2" id="KW-0472">Membrane</keyword>
<dbReference type="EMBL" id="JAGGNH010000001">
    <property type="protein sequence ID" value="KAJ0988854.1"/>
    <property type="molecule type" value="Genomic_DNA"/>
</dbReference>
<feature type="region of interest" description="Disordered" evidence="1">
    <location>
        <begin position="1105"/>
        <end position="1144"/>
    </location>
</feature>
<organism evidence="4 5">
    <name type="scientific">Dioscorea zingiberensis</name>
    <dbReference type="NCBI Taxonomy" id="325984"/>
    <lineage>
        <taxon>Eukaryota</taxon>
        <taxon>Viridiplantae</taxon>
        <taxon>Streptophyta</taxon>
        <taxon>Embryophyta</taxon>
        <taxon>Tracheophyta</taxon>
        <taxon>Spermatophyta</taxon>
        <taxon>Magnoliopsida</taxon>
        <taxon>Liliopsida</taxon>
        <taxon>Dioscoreales</taxon>
        <taxon>Dioscoreaceae</taxon>
        <taxon>Dioscorea</taxon>
    </lineage>
</organism>
<dbReference type="PANTHER" id="PTHR34677">
    <property type="match status" value="1"/>
</dbReference>
<evidence type="ECO:0000256" key="3">
    <source>
        <dbReference type="SAM" id="SignalP"/>
    </source>
</evidence>
<feature type="signal peptide" evidence="3">
    <location>
        <begin position="1"/>
        <end position="26"/>
    </location>
</feature>
<comment type="caution">
    <text evidence="4">The sequence shown here is derived from an EMBL/GenBank/DDBJ whole genome shotgun (WGS) entry which is preliminary data.</text>
</comment>
<dbReference type="Proteomes" id="UP001085076">
    <property type="component" value="Miscellaneous, Linkage group lg01"/>
</dbReference>